<comment type="subcellular location">
    <subcellularLocation>
        <location evidence="1">Cell envelope</location>
    </subcellularLocation>
</comment>
<comment type="function">
    <text evidence="5">Part of a binding-protein-dependent transport system for a sugar.</text>
</comment>
<dbReference type="SUPFAM" id="SSF53850">
    <property type="entry name" value="Periplasmic binding protein-like II"/>
    <property type="match status" value="1"/>
</dbReference>
<evidence type="ECO:0000256" key="2">
    <source>
        <dbReference type="ARBA" id="ARBA00008520"/>
    </source>
</evidence>
<evidence type="ECO:0000313" key="8">
    <source>
        <dbReference type="Proteomes" id="UP000295758"/>
    </source>
</evidence>
<protein>
    <recommendedName>
        <fullName evidence="6">Probable sugar-binding periplasmic protein</fullName>
    </recommendedName>
</protein>
<dbReference type="Gene3D" id="3.40.190.10">
    <property type="entry name" value="Periplasmic binding protein-like II"/>
    <property type="match status" value="2"/>
</dbReference>
<dbReference type="AlphaFoldDB" id="A0A1M7P236"/>
<dbReference type="RefSeq" id="WP_073160229.1">
    <property type="nucleotide sequence ID" value="NZ_FNGB01000024.1"/>
</dbReference>
<evidence type="ECO:0000256" key="1">
    <source>
        <dbReference type="ARBA" id="ARBA00004196"/>
    </source>
</evidence>
<evidence type="ECO:0000313" key="7">
    <source>
        <dbReference type="EMBL" id="TDS30713.1"/>
    </source>
</evidence>
<dbReference type="EMBL" id="SOAA01000014">
    <property type="protein sequence ID" value="TDS30713.1"/>
    <property type="molecule type" value="Genomic_DNA"/>
</dbReference>
<comment type="similarity">
    <text evidence="2">Belongs to the bacterial solute-binding protein 1 family.</text>
</comment>
<evidence type="ECO:0000256" key="3">
    <source>
        <dbReference type="ARBA" id="ARBA00022448"/>
    </source>
</evidence>
<name>A0A1M7P236_9FIRM</name>
<evidence type="ECO:0000256" key="4">
    <source>
        <dbReference type="ARBA" id="ARBA00022729"/>
    </source>
</evidence>
<keyword evidence="3" id="KW-0813">Transport</keyword>
<dbReference type="OrthoDB" id="41208at2"/>
<comment type="caution">
    <text evidence="7">The sequence shown here is derived from an EMBL/GenBank/DDBJ whole genome shotgun (WGS) entry which is preliminary data.</text>
</comment>
<accession>A0A1M7P236</accession>
<sequence>MLFKKSMLLSILLMVALLFVSSFSAMAQNGEVEIFSWWTGGGEEEGLNALIELFNENYPNVEVINATVAGGAGSNAKAVLKTRMVGGNPPDSFQVHGGAELVNTYVETGLMEPITGLLEEWGVKDKFNQQILEMSSYEGEYYSVPVNVHRSNIMFYNKAVLEENNVEPPTDLASFKEALAKLDEAGVVPLSLGDTNKWPATQIFESLLVSTLGPDGYNGLWNGNTAADDPAVREALVHFNDIMQYVNEDHSALTWQDATQIMHEGEAGFNIMGDWAEGYMKTLGWTPGEEFGWMPVPESEGTFIVITDTFGLPKGAPNPENAKKWLKTIASVEGQDTFNPIKGSIPARLDADKSKYDPYLTSAMEDFAEDTLSPSIAHGSAAPEGFITALNDTINEFITTGDVDEAFENFQKNHEEYVQ</sequence>
<dbReference type="Pfam" id="PF01547">
    <property type="entry name" value="SBP_bac_1"/>
    <property type="match status" value="1"/>
</dbReference>
<dbReference type="InterPro" id="IPR006059">
    <property type="entry name" value="SBP"/>
</dbReference>
<dbReference type="PANTHER" id="PTHR43649:SF28">
    <property type="entry name" value="BINDING PROTEIN COMPONENT OF ABC SUGAR TRANSPORTER-RELATED"/>
    <property type="match status" value="1"/>
</dbReference>
<reference evidence="7 8" key="1">
    <citation type="submission" date="2019-03" db="EMBL/GenBank/DDBJ databases">
        <title>Deep subsurface shale carbon reservoir microbial communities from Ohio and West Virginia, USA.</title>
        <authorList>
            <person name="Wrighton K."/>
        </authorList>
    </citation>
    <scope>NUCLEOTIDE SEQUENCE [LARGE SCALE GENOMIC DNA]</scope>
    <source>
        <strain evidence="7 8">UTICA-S4D12</strain>
    </source>
</reference>
<evidence type="ECO:0000256" key="5">
    <source>
        <dbReference type="ARBA" id="ARBA00049629"/>
    </source>
</evidence>
<evidence type="ECO:0000256" key="6">
    <source>
        <dbReference type="ARBA" id="ARBA00049753"/>
    </source>
</evidence>
<keyword evidence="4" id="KW-0732">Signal</keyword>
<dbReference type="GO" id="GO:0030313">
    <property type="term" value="C:cell envelope"/>
    <property type="evidence" value="ECO:0007669"/>
    <property type="project" value="UniProtKB-SubCell"/>
</dbReference>
<proteinExistence type="inferred from homology"/>
<dbReference type="InterPro" id="IPR050490">
    <property type="entry name" value="Bact_solute-bd_prot1"/>
</dbReference>
<dbReference type="Proteomes" id="UP000295758">
    <property type="component" value="Unassembled WGS sequence"/>
</dbReference>
<dbReference type="PANTHER" id="PTHR43649">
    <property type="entry name" value="ARABINOSE-BINDING PROTEIN-RELATED"/>
    <property type="match status" value="1"/>
</dbReference>
<dbReference type="STRING" id="54121.SAMN04515653_13411"/>
<gene>
    <name evidence="7" type="ORF">BY453_11456</name>
</gene>
<organism evidence="7 8">
    <name type="scientific">Halanaerobium congolense</name>
    <dbReference type="NCBI Taxonomy" id="54121"/>
    <lineage>
        <taxon>Bacteria</taxon>
        <taxon>Bacillati</taxon>
        <taxon>Bacillota</taxon>
        <taxon>Clostridia</taxon>
        <taxon>Halanaerobiales</taxon>
        <taxon>Halanaerobiaceae</taxon>
        <taxon>Halanaerobium</taxon>
    </lineage>
</organism>